<evidence type="ECO:0000313" key="2">
    <source>
        <dbReference type="Proteomes" id="UP000008895"/>
    </source>
</evidence>
<name>F9YV64_CAPCC</name>
<keyword evidence="2" id="KW-1185">Reference proteome</keyword>
<organism evidence="1 2">
    <name type="scientific">Capnocytophaga canimorsus (strain 5)</name>
    <dbReference type="NCBI Taxonomy" id="860228"/>
    <lineage>
        <taxon>Bacteria</taxon>
        <taxon>Pseudomonadati</taxon>
        <taxon>Bacteroidota</taxon>
        <taxon>Flavobacteriia</taxon>
        <taxon>Flavobacteriales</taxon>
        <taxon>Flavobacteriaceae</taxon>
        <taxon>Capnocytophaga</taxon>
    </lineage>
</organism>
<dbReference type="AlphaFoldDB" id="F9YV64"/>
<sequence>MGCYIILIFRGPKIIILRKKGNPIRKYFTKDLFYSSKNSLSIGKN</sequence>
<protein>
    <submittedName>
        <fullName evidence="1">Uncharacterized protein</fullName>
    </submittedName>
</protein>
<dbReference type="STRING" id="860228.Ccan_09910"/>
<dbReference type="EMBL" id="CP002113">
    <property type="protein sequence ID" value="AEK23109.1"/>
    <property type="molecule type" value="Genomic_DNA"/>
</dbReference>
<dbReference type="HOGENOM" id="CLU_3197488_0_0_10"/>
<gene>
    <name evidence="1" type="ordered locus">Ccan_09910</name>
</gene>
<evidence type="ECO:0000313" key="1">
    <source>
        <dbReference type="EMBL" id="AEK23109.1"/>
    </source>
</evidence>
<accession>F9YV64</accession>
<proteinExistence type="predicted"/>
<dbReference type="KEGG" id="ccm:Ccan_09910"/>
<dbReference type="Proteomes" id="UP000008895">
    <property type="component" value="Chromosome"/>
</dbReference>
<reference evidence="1 2" key="1">
    <citation type="journal article" date="2011" name="J. Bacteriol.">
        <title>Complete genome sequence of the dog commensal and human pathogen Capnocytophaga canimorsus strain 5.</title>
        <authorList>
            <person name="Manfredi P."/>
            <person name="Pagni M."/>
            <person name="Cornelis G.R."/>
        </authorList>
    </citation>
    <scope>NUCLEOTIDE SEQUENCE [LARGE SCALE GENOMIC DNA]</scope>
    <source>
        <strain evidence="2">5</strain>
    </source>
</reference>